<evidence type="ECO:0000256" key="1">
    <source>
        <dbReference type="SAM" id="SignalP"/>
    </source>
</evidence>
<evidence type="ECO:0000313" key="3">
    <source>
        <dbReference type="Proteomes" id="UP001194746"/>
    </source>
</evidence>
<dbReference type="SUPFAM" id="SSF51182">
    <property type="entry name" value="RmlC-like cupins"/>
    <property type="match status" value="1"/>
</dbReference>
<dbReference type="Proteomes" id="UP001194746">
    <property type="component" value="Unassembled WGS sequence"/>
</dbReference>
<sequence>MNLLHLSLLLLPLATAQSLSDLYVSQAPSSPRPYVVPHYANSHAVTIGSQLYRFTVTGPSSGYAFTLMSTNAPSSGSLGVLPHLHQAHYENFFNFKGRFQLWAQHGDGEQHARLLTQGDYGSVPRNTTHTFQILDPDTEMVGVISPGGFEDLFYTLGQNYTSATNTPYVPQATNDTSSSTGPSPNDISGLESFDVYAQLDFAPRRDLANGSAPAPTTTGWHTDAATLGQPGEPYFVANNYGPKYLNSAHGAYQIVQPLVTNTQSQDTNFTLSTIIMGRPRGGDDSVAPTWKAPGAAAFEVLEGAVMVRIGDYPVARLEMGDVAFIPGEVEYQYWTEGAYAKVLYVSSGKEGVDQRLIAGGTHWEFPTFPRY</sequence>
<comment type="caution">
    <text evidence="2">The sequence shown here is derived from an EMBL/GenBank/DDBJ whole genome shotgun (WGS) entry which is preliminary data.</text>
</comment>
<keyword evidence="3" id="KW-1185">Reference proteome</keyword>
<protein>
    <recommendedName>
        <fullName evidence="4">Quercetin 2,3-dioxygenase</fullName>
    </recommendedName>
</protein>
<reference evidence="2" key="2">
    <citation type="submission" date="2020-02" db="EMBL/GenBank/DDBJ databases">
        <authorList>
            <person name="Gilchrist C.L.M."/>
            <person name="Chooi Y.-H."/>
        </authorList>
    </citation>
    <scope>NUCLEOTIDE SEQUENCE</scope>
    <source>
        <strain evidence="2">MST-FP2251</strain>
    </source>
</reference>
<dbReference type="Gene3D" id="2.60.120.10">
    <property type="entry name" value="Jelly Rolls"/>
    <property type="match status" value="2"/>
</dbReference>
<dbReference type="PANTHER" id="PTHR43346">
    <property type="entry name" value="LIGAND BINDING DOMAIN PROTEIN, PUTATIVE (AFU_ORTHOLOGUE AFUA_6G14370)-RELATED"/>
    <property type="match status" value="1"/>
</dbReference>
<feature type="chain" id="PRO_5041966474" description="Quercetin 2,3-dioxygenase" evidence="1">
    <location>
        <begin position="17"/>
        <end position="371"/>
    </location>
</feature>
<reference evidence="2" key="1">
    <citation type="journal article" date="2019" name="Beilstein J. Org. Chem.">
        <title>Nanangenines: drimane sesquiterpenoids as the dominant metabolite cohort of a novel Australian fungus, Aspergillus nanangensis.</title>
        <authorList>
            <person name="Lacey H.J."/>
            <person name="Gilchrist C.L.M."/>
            <person name="Crombie A."/>
            <person name="Kalaitzis J.A."/>
            <person name="Vuong D."/>
            <person name="Rutledge P.J."/>
            <person name="Turner P."/>
            <person name="Pitt J.I."/>
            <person name="Lacey E."/>
            <person name="Chooi Y.H."/>
            <person name="Piggott A.M."/>
        </authorList>
    </citation>
    <scope>NUCLEOTIDE SEQUENCE</scope>
    <source>
        <strain evidence="2">MST-FP2251</strain>
    </source>
</reference>
<dbReference type="InterPro" id="IPR052538">
    <property type="entry name" value="Flavonoid_dioxygenase-like"/>
</dbReference>
<dbReference type="InterPro" id="IPR014710">
    <property type="entry name" value="RmlC-like_jellyroll"/>
</dbReference>
<dbReference type="CDD" id="cd02215">
    <property type="entry name" value="cupin_QDO_N_C"/>
    <property type="match status" value="1"/>
</dbReference>
<dbReference type="InterPro" id="IPR011051">
    <property type="entry name" value="RmlC_Cupin_sf"/>
</dbReference>
<organism evidence="2 3">
    <name type="scientific">Aspergillus nanangensis</name>
    <dbReference type="NCBI Taxonomy" id="2582783"/>
    <lineage>
        <taxon>Eukaryota</taxon>
        <taxon>Fungi</taxon>
        <taxon>Dikarya</taxon>
        <taxon>Ascomycota</taxon>
        <taxon>Pezizomycotina</taxon>
        <taxon>Eurotiomycetes</taxon>
        <taxon>Eurotiomycetidae</taxon>
        <taxon>Eurotiales</taxon>
        <taxon>Aspergillaceae</taxon>
        <taxon>Aspergillus</taxon>
        <taxon>Aspergillus subgen. Circumdati</taxon>
    </lineage>
</organism>
<gene>
    <name evidence="2" type="ORF">FE257_012769</name>
</gene>
<dbReference type="EMBL" id="VCAU01000093">
    <property type="protein sequence ID" value="KAF9885563.1"/>
    <property type="molecule type" value="Genomic_DNA"/>
</dbReference>
<name>A0AAD4CFZ4_ASPNN</name>
<accession>A0AAD4CFZ4</accession>
<proteinExistence type="predicted"/>
<dbReference type="AlphaFoldDB" id="A0AAD4CFZ4"/>
<evidence type="ECO:0000313" key="2">
    <source>
        <dbReference type="EMBL" id="KAF9885563.1"/>
    </source>
</evidence>
<keyword evidence="1" id="KW-0732">Signal</keyword>
<feature type="signal peptide" evidence="1">
    <location>
        <begin position="1"/>
        <end position="16"/>
    </location>
</feature>
<evidence type="ECO:0008006" key="4">
    <source>
        <dbReference type="Google" id="ProtNLM"/>
    </source>
</evidence>
<dbReference type="PANTHER" id="PTHR43346:SF1">
    <property type="entry name" value="QUERCETIN 2,3-DIOXYGENASE-RELATED"/>
    <property type="match status" value="1"/>
</dbReference>